<dbReference type="GO" id="GO:0016705">
    <property type="term" value="F:oxidoreductase activity, acting on paired donors, with incorporation or reduction of molecular oxygen"/>
    <property type="evidence" value="ECO:0007669"/>
    <property type="project" value="InterPro"/>
</dbReference>
<dbReference type="InterPro" id="IPR011251">
    <property type="entry name" value="Luciferase-like_dom"/>
</dbReference>
<name>A0A2T0M2G2_9PSEU</name>
<keyword evidence="3" id="KW-0503">Monooxygenase</keyword>
<protein>
    <submittedName>
        <fullName evidence="3">Alkanesulfonate monooxygenase SsuD/methylene tetrahydromethanopterin reductase-like flavin-dependent oxidoreductase (Luciferase family)</fullName>
    </submittedName>
</protein>
<dbReference type="Pfam" id="PF00296">
    <property type="entry name" value="Bac_luciferase"/>
    <property type="match status" value="1"/>
</dbReference>
<proteinExistence type="predicted"/>
<keyword evidence="4" id="KW-1185">Reference proteome</keyword>
<dbReference type="SUPFAM" id="SSF51679">
    <property type="entry name" value="Bacterial luciferase-like"/>
    <property type="match status" value="1"/>
</dbReference>
<dbReference type="EMBL" id="PVNH01000001">
    <property type="protein sequence ID" value="PRX50945.1"/>
    <property type="molecule type" value="Genomic_DNA"/>
</dbReference>
<evidence type="ECO:0000313" key="3">
    <source>
        <dbReference type="EMBL" id="PRX50945.1"/>
    </source>
</evidence>
<dbReference type="InterPro" id="IPR036661">
    <property type="entry name" value="Luciferase-like_sf"/>
</dbReference>
<organism evidence="3 4">
    <name type="scientific">Prauserella shujinwangii</name>
    <dbReference type="NCBI Taxonomy" id="1453103"/>
    <lineage>
        <taxon>Bacteria</taxon>
        <taxon>Bacillati</taxon>
        <taxon>Actinomycetota</taxon>
        <taxon>Actinomycetes</taxon>
        <taxon>Pseudonocardiales</taxon>
        <taxon>Pseudonocardiaceae</taxon>
        <taxon>Prauserella</taxon>
    </lineage>
</organism>
<dbReference type="RefSeq" id="WP_106176486.1">
    <property type="nucleotide sequence ID" value="NZ_PVNH01000001.1"/>
</dbReference>
<reference evidence="3 4" key="1">
    <citation type="submission" date="2018-03" db="EMBL/GenBank/DDBJ databases">
        <title>Genomic Encyclopedia of Type Strains, Phase III (KMG-III): the genomes of soil and plant-associated and newly described type strains.</title>
        <authorList>
            <person name="Whitman W."/>
        </authorList>
    </citation>
    <scope>NUCLEOTIDE SEQUENCE [LARGE SCALE GENOMIC DNA]</scope>
    <source>
        <strain evidence="3 4">CGMCC 4.7125</strain>
    </source>
</reference>
<dbReference type="InterPro" id="IPR050564">
    <property type="entry name" value="F420-G6PD/mer"/>
</dbReference>
<keyword evidence="1" id="KW-0560">Oxidoreductase</keyword>
<evidence type="ECO:0000259" key="2">
    <source>
        <dbReference type="Pfam" id="PF00296"/>
    </source>
</evidence>
<dbReference type="GO" id="GO:0004497">
    <property type="term" value="F:monooxygenase activity"/>
    <property type="evidence" value="ECO:0007669"/>
    <property type="project" value="UniProtKB-KW"/>
</dbReference>
<dbReference type="PANTHER" id="PTHR43244">
    <property type="match status" value="1"/>
</dbReference>
<feature type="domain" description="Luciferase-like" evidence="2">
    <location>
        <begin position="17"/>
        <end position="231"/>
    </location>
</feature>
<dbReference type="CDD" id="cd01097">
    <property type="entry name" value="Tetrahydromethanopterin_reductase"/>
    <property type="match status" value="1"/>
</dbReference>
<gene>
    <name evidence="3" type="ORF">B0I33_10196</name>
</gene>
<comment type="caution">
    <text evidence="3">The sequence shown here is derived from an EMBL/GenBank/DDBJ whole genome shotgun (WGS) entry which is preliminary data.</text>
</comment>
<evidence type="ECO:0000256" key="1">
    <source>
        <dbReference type="ARBA" id="ARBA00023002"/>
    </source>
</evidence>
<dbReference type="Proteomes" id="UP000238362">
    <property type="component" value="Unassembled WGS sequence"/>
</dbReference>
<sequence>MTDYGHDPLFGAFITPSVQPARHAVDLAIAADREGLDLVTFQDHPYQPRFHDTWTLLSYVAARTERVRLAGNVLNLPLRQPAVLARSAASLDLLSGGRVELGIGAGGFWDAIEAMGGTRLSPADSVVALEEAITIIRSIWAAGERGGARAGGRFHQVRGAKRGPAPAHDIGVWVGAYKPRMLELTGRLADGWLPSLSYLPGGFADLPELNARIDGAAHEAGRAPSAVRRLLNVAGEFGGASHSPLHGPPGRWAEELAWLTLEHGVSGFVLATDDPAALRTFAAEVAPAVRERVAAGRAAEGNGPAD</sequence>
<dbReference type="OrthoDB" id="9775082at2"/>
<accession>A0A2T0M2G2</accession>
<dbReference type="PANTHER" id="PTHR43244:SF1">
    <property type="entry name" value="5,10-METHYLENETETRAHYDROMETHANOPTERIN REDUCTASE"/>
    <property type="match status" value="1"/>
</dbReference>
<evidence type="ECO:0000313" key="4">
    <source>
        <dbReference type="Proteomes" id="UP000238362"/>
    </source>
</evidence>
<dbReference type="AlphaFoldDB" id="A0A2T0M2G2"/>
<dbReference type="Gene3D" id="3.20.20.30">
    <property type="entry name" value="Luciferase-like domain"/>
    <property type="match status" value="1"/>
</dbReference>